<dbReference type="OrthoDB" id="1751619at2"/>
<proteinExistence type="predicted"/>
<dbReference type="STRING" id="1384057.CD33_04575"/>
<gene>
    <name evidence="2" type="ORF">CD33_04575</name>
</gene>
<feature type="transmembrane region" description="Helical" evidence="1">
    <location>
        <begin position="211"/>
        <end position="232"/>
    </location>
</feature>
<evidence type="ECO:0000313" key="3">
    <source>
        <dbReference type="Proteomes" id="UP000030408"/>
    </source>
</evidence>
<dbReference type="AlphaFoldDB" id="A0A0A3I0C1"/>
<dbReference type="EMBL" id="JPVO01000042">
    <property type="protein sequence ID" value="KGR76955.1"/>
    <property type="molecule type" value="Genomic_DNA"/>
</dbReference>
<evidence type="ECO:0000256" key="1">
    <source>
        <dbReference type="SAM" id="Phobius"/>
    </source>
</evidence>
<comment type="caution">
    <text evidence="2">The sequence shown here is derived from an EMBL/GenBank/DDBJ whole genome shotgun (WGS) entry which is preliminary data.</text>
</comment>
<protein>
    <submittedName>
        <fullName evidence="2">Uncharacterized protein</fullName>
    </submittedName>
</protein>
<evidence type="ECO:0000313" key="2">
    <source>
        <dbReference type="EMBL" id="KGR76955.1"/>
    </source>
</evidence>
<keyword evidence="1" id="KW-0472">Membrane</keyword>
<organism evidence="2 3">
    <name type="scientific">Ureibacillus sinduriensis BLB-1 = JCM 15800</name>
    <dbReference type="NCBI Taxonomy" id="1384057"/>
    <lineage>
        <taxon>Bacteria</taxon>
        <taxon>Bacillati</taxon>
        <taxon>Bacillota</taxon>
        <taxon>Bacilli</taxon>
        <taxon>Bacillales</taxon>
        <taxon>Caryophanaceae</taxon>
        <taxon>Ureibacillus</taxon>
    </lineage>
</organism>
<feature type="transmembrane region" description="Helical" evidence="1">
    <location>
        <begin position="75"/>
        <end position="97"/>
    </location>
</feature>
<keyword evidence="3" id="KW-1185">Reference proteome</keyword>
<keyword evidence="1" id="KW-0812">Transmembrane</keyword>
<keyword evidence="1" id="KW-1133">Transmembrane helix</keyword>
<feature type="transmembrane region" description="Helical" evidence="1">
    <location>
        <begin position="244"/>
        <end position="265"/>
    </location>
</feature>
<reference evidence="2 3" key="1">
    <citation type="submission" date="2014-02" db="EMBL/GenBank/DDBJ databases">
        <title>Draft genome sequence of Lysinibacillus sinduriensis JCM 15800.</title>
        <authorList>
            <person name="Zhang F."/>
            <person name="Wang G."/>
            <person name="Zhang L."/>
        </authorList>
    </citation>
    <scope>NUCLEOTIDE SEQUENCE [LARGE SCALE GENOMIC DNA]</scope>
    <source>
        <strain evidence="2 3">JCM 15800</strain>
    </source>
</reference>
<dbReference type="RefSeq" id="WP_036198553.1">
    <property type="nucleotide sequence ID" value="NZ_AVCY01000014.1"/>
</dbReference>
<feature type="transmembrane region" description="Helical" evidence="1">
    <location>
        <begin position="185"/>
        <end position="204"/>
    </location>
</feature>
<accession>A0A0A3I0C1</accession>
<feature type="transmembrane region" description="Helical" evidence="1">
    <location>
        <begin position="16"/>
        <end position="37"/>
    </location>
</feature>
<dbReference type="Proteomes" id="UP000030408">
    <property type="component" value="Unassembled WGS sequence"/>
</dbReference>
<sequence>MKNYSKLVNFEISRFLKFYLILIGLTIVFQLIGAIIMSKEYVSFSNKVIYEEQIPVSQYIEQYGTFLFQNYINSVWFTMPIFFCIAMLMIYVFFIWYRDWFGKNTFIYRLLMLPTERITIYFAKLTAILLMVLGLISIQIILMAFEIQIINSIVPTEFQTYLSFNEIFKLQILSYLYPNTFTDFILIYGLGLILVAVLFTAILLERSYRLIGIFFAIVYVILSFGIFISPLLMDALYTDFFYPLEIFGMVVVTSIIVLVSTIWIANQLLKYKIRV</sequence>
<name>A0A0A3I0C1_9BACL</name>
<dbReference type="eggNOG" id="ENOG502Z90D">
    <property type="taxonomic scope" value="Bacteria"/>
</dbReference>
<feature type="transmembrane region" description="Helical" evidence="1">
    <location>
        <begin position="118"/>
        <end position="145"/>
    </location>
</feature>